<accession>A0AAN9TAZ4</accession>
<name>A0AAN9TAZ4_9HEMI</name>
<protein>
    <submittedName>
        <fullName evidence="1">Uncharacterized protein</fullName>
    </submittedName>
</protein>
<evidence type="ECO:0000313" key="2">
    <source>
        <dbReference type="Proteomes" id="UP001367676"/>
    </source>
</evidence>
<dbReference type="EMBL" id="JBBCAQ010000034">
    <property type="protein sequence ID" value="KAK7580673.1"/>
    <property type="molecule type" value="Genomic_DNA"/>
</dbReference>
<reference evidence="1 2" key="1">
    <citation type="submission" date="2024-03" db="EMBL/GenBank/DDBJ databases">
        <title>Adaptation during the transition from Ophiocordyceps entomopathogen to insect associate is accompanied by gene loss and intensified selection.</title>
        <authorList>
            <person name="Ward C.M."/>
            <person name="Onetto C.A."/>
            <person name="Borneman A.R."/>
        </authorList>
    </citation>
    <scope>NUCLEOTIDE SEQUENCE [LARGE SCALE GENOMIC DNA]</scope>
    <source>
        <strain evidence="1">AWRI1</strain>
        <tissue evidence="1">Single Adult Female</tissue>
    </source>
</reference>
<sequence length="153" mass="17075">MEKGSECGRCKRVRESERERVKKEEIVLKPLKCWCTTASSYFPHGLSSFSSTRASAPPPAVIQPPRYFTTPTAGSSATSRINVTNDQTPTNVCTNEGPMQPPLVRKCSTSDGREKCTEKIDFQLFTTRYVCCGEFSLPAFFPPTPHFGFHCIE</sequence>
<dbReference type="Proteomes" id="UP001367676">
    <property type="component" value="Unassembled WGS sequence"/>
</dbReference>
<proteinExistence type="predicted"/>
<organism evidence="1 2">
    <name type="scientific">Parthenolecanium corni</name>
    <dbReference type="NCBI Taxonomy" id="536013"/>
    <lineage>
        <taxon>Eukaryota</taxon>
        <taxon>Metazoa</taxon>
        <taxon>Ecdysozoa</taxon>
        <taxon>Arthropoda</taxon>
        <taxon>Hexapoda</taxon>
        <taxon>Insecta</taxon>
        <taxon>Pterygota</taxon>
        <taxon>Neoptera</taxon>
        <taxon>Paraneoptera</taxon>
        <taxon>Hemiptera</taxon>
        <taxon>Sternorrhyncha</taxon>
        <taxon>Coccoidea</taxon>
        <taxon>Coccidae</taxon>
        <taxon>Parthenolecanium</taxon>
    </lineage>
</organism>
<comment type="caution">
    <text evidence="1">The sequence shown here is derived from an EMBL/GenBank/DDBJ whole genome shotgun (WGS) entry which is preliminary data.</text>
</comment>
<evidence type="ECO:0000313" key="1">
    <source>
        <dbReference type="EMBL" id="KAK7580673.1"/>
    </source>
</evidence>
<gene>
    <name evidence="1" type="ORF">V9T40_001302</name>
</gene>
<dbReference type="AlphaFoldDB" id="A0AAN9TAZ4"/>
<keyword evidence="2" id="KW-1185">Reference proteome</keyword>